<protein>
    <recommendedName>
        <fullName evidence="4">Non-haem dioxygenase N-terminal domain-containing protein</fullName>
    </recommendedName>
</protein>
<evidence type="ECO:0000313" key="1">
    <source>
        <dbReference type="EMBL" id="KEH35371.1"/>
    </source>
</evidence>
<reference evidence="1 3" key="2">
    <citation type="journal article" date="2014" name="BMC Genomics">
        <title>An improved genome release (version Mt4.0) for the model legume Medicago truncatula.</title>
        <authorList>
            <person name="Tang H."/>
            <person name="Krishnakumar V."/>
            <person name="Bidwell S."/>
            <person name="Rosen B."/>
            <person name="Chan A."/>
            <person name="Zhou S."/>
            <person name="Gentzbittel L."/>
            <person name="Childs K.L."/>
            <person name="Yandell M."/>
            <person name="Gundlach H."/>
            <person name="Mayer K.F."/>
            <person name="Schwartz D.C."/>
            <person name="Town C.D."/>
        </authorList>
    </citation>
    <scope>GENOME REANNOTATION</scope>
    <source>
        <strain evidence="1">A17</strain>
        <strain evidence="2 3">cv. Jemalong A17</strain>
    </source>
</reference>
<dbReference type="SUPFAM" id="SSF51197">
    <property type="entry name" value="Clavaminate synthase-like"/>
    <property type="match status" value="1"/>
</dbReference>
<proteinExistence type="predicted"/>
<name>A0A072V131_MEDTR</name>
<sequence>MPQLHVMDLRHAATVINESCLNHGFFQVINHGVDPHLKLADKVECNFGPWIMIGDFNKVRNCIKISGGNFNLSEDNLVSQMFDACGVVDLDTIGGIFSWRKSSQYGGDIHEKLDRCLVDVATFSSIE</sequence>
<dbReference type="Gene3D" id="3.60.10.10">
    <property type="entry name" value="Endonuclease/exonuclease/phosphatase"/>
    <property type="match status" value="1"/>
</dbReference>
<gene>
    <name evidence="1" type="ordered locus">MTR_3g088765</name>
</gene>
<reference evidence="2" key="3">
    <citation type="submission" date="2015-04" db="UniProtKB">
        <authorList>
            <consortium name="EnsemblPlants"/>
        </authorList>
    </citation>
    <scope>IDENTIFICATION</scope>
    <source>
        <strain evidence="2">cv. Jemalong A17</strain>
    </source>
</reference>
<dbReference type="HOGENOM" id="CLU_1973804_0_0_1"/>
<organism evidence="1 3">
    <name type="scientific">Medicago truncatula</name>
    <name type="common">Barrel medic</name>
    <name type="synonym">Medicago tribuloides</name>
    <dbReference type="NCBI Taxonomy" id="3880"/>
    <lineage>
        <taxon>Eukaryota</taxon>
        <taxon>Viridiplantae</taxon>
        <taxon>Streptophyta</taxon>
        <taxon>Embryophyta</taxon>
        <taxon>Tracheophyta</taxon>
        <taxon>Spermatophyta</taxon>
        <taxon>Magnoliopsida</taxon>
        <taxon>eudicotyledons</taxon>
        <taxon>Gunneridae</taxon>
        <taxon>Pentapetalae</taxon>
        <taxon>rosids</taxon>
        <taxon>fabids</taxon>
        <taxon>Fabales</taxon>
        <taxon>Fabaceae</taxon>
        <taxon>Papilionoideae</taxon>
        <taxon>50 kb inversion clade</taxon>
        <taxon>NPAAA clade</taxon>
        <taxon>Hologalegina</taxon>
        <taxon>IRL clade</taxon>
        <taxon>Trifolieae</taxon>
        <taxon>Medicago</taxon>
    </lineage>
</organism>
<dbReference type="EMBL" id="CM001219">
    <property type="protein sequence ID" value="KEH35371.1"/>
    <property type="molecule type" value="Genomic_DNA"/>
</dbReference>
<accession>A0A072V131</accession>
<dbReference type="EnsemblPlants" id="KEH35371">
    <property type="protein sequence ID" value="KEH35371"/>
    <property type="gene ID" value="MTR_3g088765"/>
</dbReference>
<evidence type="ECO:0000313" key="2">
    <source>
        <dbReference type="EnsemblPlants" id="KEH35371"/>
    </source>
</evidence>
<evidence type="ECO:0008006" key="4">
    <source>
        <dbReference type="Google" id="ProtNLM"/>
    </source>
</evidence>
<keyword evidence="3" id="KW-1185">Reference proteome</keyword>
<dbReference type="InterPro" id="IPR036691">
    <property type="entry name" value="Endo/exonu/phosph_ase_sf"/>
</dbReference>
<dbReference type="AlphaFoldDB" id="A0A072V131"/>
<evidence type="ECO:0000313" key="3">
    <source>
        <dbReference type="Proteomes" id="UP000002051"/>
    </source>
</evidence>
<dbReference type="SUPFAM" id="SSF56219">
    <property type="entry name" value="DNase I-like"/>
    <property type="match status" value="1"/>
</dbReference>
<reference evidence="1 3" key="1">
    <citation type="journal article" date="2011" name="Nature">
        <title>The Medicago genome provides insight into the evolution of rhizobial symbioses.</title>
        <authorList>
            <person name="Young N.D."/>
            <person name="Debelle F."/>
            <person name="Oldroyd G.E."/>
            <person name="Geurts R."/>
            <person name="Cannon S.B."/>
            <person name="Udvardi M.K."/>
            <person name="Benedito V.A."/>
            <person name="Mayer K.F."/>
            <person name="Gouzy J."/>
            <person name="Schoof H."/>
            <person name="Van de Peer Y."/>
            <person name="Proost S."/>
            <person name="Cook D.R."/>
            <person name="Meyers B.C."/>
            <person name="Spannagl M."/>
            <person name="Cheung F."/>
            <person name="De Mita S."/>
            <person name="Krishnakumar V."/>
            <person name="Gundlach H."/>
            <person name="Zhou S."/>
            <person name="Mudge J."/>
            <person name="Bharti A.K."/>
            <person name="Murray J.D."/>
            <person name="Naoumkina M.A."/>
            <person name="Rosen B."/>
            <person name="Silverstein K.A."/>
            <person name="Tang H."/>
            <person name="Rombauts S."/>
            <person name="Zhao P.X."/>
            <person name="Zhou P."/>
            <person name="Barbe V."/>
            <person name="Bardou P."/>
            <person name="Bechner M."/>
            <person name="Bellec A."/>
            <person name="Berger A."/>
            <person name="Berges H."/>
            <person name="Bidwell S."/>
            <person name="Bisseling T."/>
            <person name="Choisne N."/>
            <person name="Couloux A."/>
            <person name="Denny R."/>
            <person name="Deshpande S."/>
            <person name="Dai X."/>
            <person name="Doyle J.J."/>
            <person name="Dudez A.M."/>
            <person name="Farmer A.D."/>
            <person name="Fouteau S."/>
            <person name="Franken C."/>
            <person name="Gibelin C."/>
            <person name="Gish J."/>
            <person name="Goldstein S."/>
            <person name="Gonzalez A.J."/>
            <person name="Green P.J."/>
            <person name="Hallab A."/>
            <person name="Hartog M."/>
            <person name="Hua A."/>
            <person name="Humphray S.J."/>
            <person name="Jeong D.H."/>
            <person name="Jing Y."/>
            <person name="Jocker A."/>
            <person name="Kenton S.M."/>
            <person name="Kim D.J."/>
            <person name="Klee K."/>
            <person name="Lai H."/>
            <person name="Lang C."/>
            <person name="Lin S."/>
            <person name="Macmil S.L."/>
            <person name="Magdelenat G."/>
            <person name="Matthews L."/>
            <person name="McCorrison J."/>
            <person name="Monaghan E.L."/>
            <person name="Mun J.H."/>
            <person name="Najar F.Z."/>
            <person name="Nicholson C."/>
            <person name="Noirot C."/>
            <person name="O'Bleness M."/>
            <person name="Paule C.R."/>
            <person name="Poulain J."/>
            <person name="Prion F."/>
            <person name="Qin B."/>
            <person name="Qu C."/>
            <person name="Retzel E.F."/>
            <person name="Riddle C."/>
            <person name="Sallet E."/>
            <person name="Samain S."/>
            <person name="Samson N."/>
            <person name="Sanders I."/>
            <person name="Saurat O."/>
            <person name="Scarpelli C."/>
            <person name="Schiex T."/>
            <person name="Segurens B."/>
            <person name="Severin A.J."/>
            <person name="Sherrier D.J."/>
            <person name="Shi R."/>
            <person name="Sims S."/>
            <person name="Singer S.R."/>
            <person name="Sinharoy S."/>
            <person name="Sterck L."/>
            <person name="Viollet A."/>
            <person name="Wang B.B."/>
            <person name="Wang K."/>
            <person name="Wang M."/>
            <person name="Wang X."/>
            <person name="Warfsmann J."/>
            <person name="Weissenbach J."/>
            <person name="White D.D."/>
            <person name="White J.D."/>
            <person name="Wiley G.B."/>
            <person name="Wincker P."/>
            <person name="Xing Y."/>
            <person name="Yang L."/>
            <person name="Yao Z."/>
            <person name="Ying F."/>
            <person name="Zhai J."/>
            <person name="Zhou L."/>
            <person name="Zuber A."/>
            <person name="Denarie J."/>
            <person name="Dixon R.A."/>
            <person name="May G.D."/>
            <person name="Schwartz D.C."/>
            <person name="Rogers J."/>
            <person name="Quetier F."/>
            <person name="Town C.D."/>
            <person name="Roe B.A."/>
        </authorList>
    </citation>
    <scope>NUCLEOTIDE SEQUENCE [LARGE SCALE GENOMIC DNA]</scope>
    <source>
        <strain evidence="1">A17</strain>
        <strain evidence="2 3">cv. Jemalong A17</strain>
    </source>
</reference>
<dbReference type="Proteomes" id="UP000002051">
    <property type="component" value="Chromosome 3"/>
</dbReference>